<proteinExistence type="predicted"/>
<sequence>MKRNKTLIGAGLCLQHHRRRRLHIAVQFALQDVSFYYKDRNDTTERVHGLLALTMLQGIDVDIKIADNVYVDVRQSKSVTCCSWWYIQRSWR</sequence>
<dbReference type="Proteomes" id="UP000623467">
    <property type="component" value="Unassembled WGS sequence"/>
</dbReference>
<accession>A0A8H6YNN5</accession>
<dbReference type="OrthoDB" id="19394at2759"/>
<keyword evidence="2" id="KW-1185">Reference proteome</keyword>
<dbReference type="EMBL" id="JACAZH010000008">
    <property type="protein sequence ID" value="KAF7361190.1"/>
    <property type="molecule type" value="Genomic_DNA"/>
</dbReference>
<gene>
    <name evidence="1" type="ORF">MSAN_01151000</name>
</gene>
<reference evidence="1" key="1">
    <citation type="submission" date="2020-05" db="EMBL/GenBank/DDBJ databases">
        <title>Mycena genomes resolve the evolution of fungal bioluminescence.</title>
        <authorList>
            <person name="Tsai I.J."/>
        </authorList>
    </citation>
    <scope>NUCLEOTIDE SEQUENCE</scope>
    <source>
        <strain evidence="1">160909Yilan</strain>
    </source>
</reference>
<organism evidence="1 2">
    <name type="scientific">Mycena sanguinolenta</name>
    <dbReference type="NCBI Taxonomy" id="230812"/>
    <lineage>
        <taxon>Eukaryota</taxon>
        <taxon>Fungi</taxon>
        <taxon>Dikarya</taxon>
        <taxon>Basidiomycota</taxon>
        <taxon>Agaricomycotina</taxon>
        <taxon>Agaricomycetes</taxon>
        <taxon>Agaricomycetidae</taxon>
        <taxon>Agaricales</taxon>
        <taxon>Marasmiineae</taxon>
        <taxon>Mycenaceae</taxon>
        <taxon>Mycena</taxon>
    </lineage>
</organism>
<protein>
    <submittedName>
        <fullName evidence="1">Uncharacterized protein</fullName>
    </submittedName>
</protein>
<comment type="caution">
    <text evidence="1">The sequence shown here is derived from an EMBL/GenBank/DDBJ whole genome shotgun (WGS) entry which is preliminary data.</text>
</comment>
<evidence type="ECO:0000313" key="2">
    <source>
        <dbReference type="Proteomes" id="UP000623467"/>
    </source>
</evidence>
<dbReference type="AlphaFoldDB" id="A0A8H6YNN5"/>
<name>A0A8H6YNN5_9AGAR</name>
<evidence type="ECO:0000313" key="1">
    <source>
        <dbReference type="EMBL" id="KAF7361190.1"/>
    </source>
</evidence>